<evidence type="ECO:0000259" key="2">
    <source>
        <dbReference type="Pfam" id="PF04773"/>
    </source>
</evidence>
<accession>A0A4Q7P0D8</accession>
<feature type="domain" description="Protein FecR C-terminal" evidence="3">
    <location>
        <begin position="234"/>
        <end position="299"/>
    </location>
</feature>
<dbReference type="Gene3D" id="3.55.50.30">
    <property type="match status" value="1"/>
</dbReference>
<proteinExistence type="predicted"/>
<sequence length="302" mass="34406">MYKDQNDENFLARWINGELSKEELEDFKNHPDYKTYQKIKVATDALDTRAFDEEAALRSIKSKKEKPVKKLNPIVKWYPYVAVAASLAILFALLFFNPTETFETSYGEKLTVTLPDGSEMILNATSKASFNADNWNENRVVDLSGEAYFKVKKGSKFTVETENGQVWVLGTQFTVQSLNDFFEVSCFEGKVRVEDAKHKRILTQGMAYRTINTNSEDWTFEEEEPTWIDNTTSLRSVPFTFVIKKLEQQYGITVNTTAVNINKTYTGTFPNTDKEVALNTVFSTLGVAYSISEDGKTVILEK</sequence>
<name>A0A4Q7P0D8_9FLAO</name>
<dbReference type="Pfam" id="PF16344">
    <property type="entry name" value="FecR_C"/>
    <property type="match status" value="1"/>
</dbReference>
<dbReference type="InterPro" id="IPR032508">
    <property type="entry name" value="FecR_C"/>
</dbReference>
<dbReference type="PIRSF" id="PIRSF018266">
    <property type="entry name" value="FecR"/>
    <property type="match status" value="1"/>
</dbReference>
<dbReference type="Gene3D" id="2.60.120.1440">
    <property type="match status" value="1"/>
</dbReference>
<reference evidence="4 5" key="1">
    <citation type="submission" date="2019-02" db="EMBL/GenBank/DDBJ databases">
        <title>Genomic Encyclopedia of Type Strains, Phase IV (KMG-IV): sequencing the most valuable type-strain genomes for metagenomic binning, comparative biology and taxonomic classification.</title>
        <authorList>
            <person name="Goeker M."/>
        </authorList>
    </citation>
    <scope>NUCLEOTIDE SEQUENCE [LARGE SCALE GENOMIC DNA]</scope>
    <source>
        <strain evidence="4 5">DSM 17196</strain>
    </source>
</reference>
<dbReference type="OrthoDB" id="1097347at2"/>
<keyword evidence="1" id="KW-0812">Transmembrane</keyword>
<comment type="caution">
    <text evidence="4">The sequence shown here is derived from an EMBL/GenBank/DDBJ whole genome shotgun (WGS) entry which is preliminary data.</text>
</comment>
<dbReference type="RefSeq" id="WP_130286396.1">
    <property type="nucleotide sequence ID" value="NZ_SGXE01000002.1"/>
</dbReference>
<evidence type="ECO:0000313" key="5">
    <source>
        <dbReference type="Proteomes" id="UP000292262"/>
    </source>
</evidence>
<dbReference type="InterPro" id="IPR006860">
    <property type="entry name" value="FecR"/>
</dbReference>
<feature type="domain" description="FecR protein" evidence="2">
    <location>
        <begin position="101"/>
        <end position="192"/>
    </location>
</feature>
<dbReference type="Pfam" id="PF04773">
    <property type="entry name" value="FecR"/>
    <property type="match status" value="1"/>
</dbReference>
<dbReference type="PANTHER" id="PTHR30273:SF2">
    <property type="entry name" value="PROTEIN FECR"/>
    <property type="match status" value="1"/>
</dbReference>
<organism evidence="4 5">
    <name type="scientific">Aquimarina brevivitae</name>
    <dbReference type="NCBI Taxonomy" id="323412"/>
    <lineage>
        <taxon>Bacteria</taxon>
        <taxon>Pseudomonadati</taxon>
        <taxon>Bacteroidota</taxon>
        <taxon>Flavobacteriia</taxon>
        <taxon>Flavobacteriales</taxon>
        <taxon>Flavobacteriaceae</taxon>
        <taxon>Aquimarina</taxon>
    </lineage>
</organism>
<keyword evidence="1" id="KW-1133">Transmembrane helix</keyword>
<feature type="transmembrane region" description="Helical" evidence="1">
    <location>
        <begin position="77"/>
        <end position="96"/>
    </location>
</feature>
<gene>
    <name evidence="4" type="ORF">EV197_1832</name>
</gene>
<keyword evidence="1" id="KW-0472">Membrane</keyword>
<dbReference type="EMBL" id="SGXE01000002">
    <property type="protein sequence ID" value="RZS93256.1"/>
    <property type="molecule type" value="Genomic_DNA"/>
</dbReference>
<evidence type="ECO:0000313" key="4">
    <source>
        <dbReference type="EMBL" id="RZS93256.1"/>
    </source>
</evidence>
<dbReference type="InterPro" id="IPR012373">
    <property type="entry name" value="Ferrdict_sens_TM"/>
</dbReference>
<protein>
    <submittedName>
        <fullName evidence="4">FecR family protein</fullName>
    </submittedName>
</protein>
<keyword evidence="5" id="KW-1185">Reference proteome</keyword>
<evidence type="ECO:0000256" key="1">
    <source>
        <dbReference type="SAM" id="Phobius"/>
    </source>
</evidence>
<dbReference type="AlphaFoldDB" id="A0A4Q7P0D8"/>
<dbReference type="GO" id="GO:0016989">
    <property type="term" value="F:sigma factor antagonist activity"/>
    <property type="evidence" value="ECO:0007669"/>
    <property type="project" value="TreeGrafter"/>
</dbReference>
<evidence type="ECO:0000259" key="3">
    <source>
        <dbReference type="Pfam" id="PF16344"/>
    </source>
</evidence>
<dbReference type="PANTHER" id="PTHR30273">
    <property type="entry name" value="PERIPLASMIC SIGNAL SENSOR AND SIGMA FACTOR ACTIVATOR FECR-RELATED"/>
    <property type="match status" value="1"/>
</dbReference>
<dbReference type="Proteomes" id="UP000292262">
    <property type="component" value="Unassembled WGS sequence"/>
</dbReference>